<proteinExistence type="predicted"/>
<sequence>MCSTIWGKIAFWLTIVGGLNWGLVGLGMLMDTNLNLVYMLFGSWPTVEAIVYLVVGISAIYMIFGCKKA</sequence>
<name>A0A1F5EPU3_9BACT</name>
<comment type="caution">
    <text evidence="2">The sequence shown here is derived from an EMBL/GenBank/DDBJ whole genome shotgun (WGS) entry which is preliminary data.</text>
</comment>
<dbReference type="PANTHER" id="PTHR37304">
    <property type="entry name" value="MEMBRANE PROTEIN-RELATED"/>
    <property type="match status" value="1"/>
</dbReference>
<organism evidence="2 3">
    <name type="scientific">Candidatus Campbellbacteria bacterium RIFCSPLOWO2_01_FULL_34_15</name>
    <dbReference type="NCBI Taxonomy" id="1797579"/>
    <lineage>
        <taxon>Bacteria</taxon>
        <taxon>Candidatus Campbelliibacteriota</taxon>
    </lineage>
</organism>
<feature type="transmembrane region" description="Helical" evidence="1">
    <location>
        <begin position="9"/>
        <end position="29"/>
    </location>
</feature>
<dbReference type="InterPro" id="IPR007211">
    <property type="entry name" value="DUF378"/>
</dbReference>
<dbReference type="PANTHER" id="PTHR37304:SF1">
    <property type="entry name" value="MEMBRANE PROTEIN"/>
    <property type="match status" value="1"/>
</dbReference>
<evidence type="ECO:0000313" key="3">
    <source>
        <dbReference type="Proteomes" id="UP000176865"/>
    </source>
</evidence>
<keyword evidence="1" id="KW-1133">Transmembrane helix</keyword>
<evidence type="ECO:0000256" key="1">
    <source>
        <dbReference type="SAM" id="Phobius"/>
    </source>
</evidence>
<evidence type="ECO:0000313" key="2">
    <source>
        <dbReference type="EMBL" id="OGD69417.1"/>
    </source>
</evidence>
<dbReference type="AlphaFoldDB" id="A0A1F5EPU3"/>
<dbReference type="EMBL" id="MFAB01000002">
    <property type="protein sequence ID" value="OGD69417.1"/>
    <property type="molecule type" value="Genomic_DNA"/>
</dbReference>
<dbReference type="Pfam" id="PF04070">
    <property type="entry name" value="DUF378"/>
    <property type="match status" value="1"/>
</dbReference>
<reference evidence="2 3" key="1">
    <citation type="journal article" date="2016" name="Nat. Commun.">
        <title>Thousands of microbial genomes shed light on interconnected biogeochemical processes in an aquifer system.</title>
        <authorList>
            <person name="Anantharaman K."/>
            <person name="Brown C.T."/>
            <person name="Hug L.A."/>
            <person name="Sharon I."/>
            <person name="Castelle C.J."/>
            <person name="Probst A.J."/>
            <person name="Thomas B.C."/>
            <person name="Singh A."/>
            <person name="Wilkins M.J."/>
            <person name="Karaoz U."/>
            <person name="Brodie E.L."/>
            <person name="Williams K.H."/>
            <person name="Hubbard S.S."/>
            <person name="Banfield J.F."/>
        </authorList>
    </citation>
    <scope>NUCLEOTIDE SEQUENCE [LARGE SCALE GENOMIC DNA]</scope>
</reference>
<dbReference type="Proteomes" id="UP000176865">
    <property type="component" value="Unassembled WGS sequence"/>
</dbReference>
<evidence type="ECO:0008006" key="4">
    <source>
        <dbReference type="Google" id="ProtNLM"/>
    </source>
</evidence>
<feature type="transmembrane region" description="Helical" evidence="1">
    <location>
        <begin position="49"/>
        <end position="66"/>
    </location>
</feature>
<keyword evidence="1" id="KW-0472">Membrane</keyword>
<protein>
    <recommendedName>
        <fullName evidence="4">DUF378 domain-containing protein</fullName>
    </recommendedName>
</protein>
<keyword evidence="1" id="KW-0812">Transmembrane</keyword>
<gene>
    <name evidence="2" type="ORF">A2996_01810</name>
</gene>
<accession>A0A1F5EPU3</accession>
<dbReference type="STRING" id="1797579.A2996_01810"/>